<dbReference type="NCBIfam" id="TIGR00836">
    <property type="entry name" value="amt"/>
    <property type="match status" value="1"/>
</dbReference>
<comment type="subcellular location">
    <subcellularLocation>
        <location evidence="8">Cell membrane</location>
        <topology evidence="8">Multi-pass membrane protein</topology>
    </subcellularLocation>
    <subcellularLocation>
        <location evidence="1">Membrane</location>
        <topology evidence="1">Multi-pass membrane protein</topology>
    </subcellularLocation>
</comment>
<dbReference type="InterPro" id="IPR029020">
    <property type="entry name" value="Ammonium/urea_transptr"/>
</dbReference>
<sequence>MPCNQNETRLPTEDPQMTWDDATWILTSSFIIFTMQSGFGLLEAGCVSAKNEVNIMVKNAVDVVFGGITYWAFGYGLTFGQGKYANAFCGVGSFLLDSENEKEMGIVYSTFIFQLSFATTATTIVSGAMAERTKLTAYILYSLTNTWVYCVSAHWLWVDGGFLRDLGVVDIAGSGGVHVLGAVSALVAAVMLGPRQGKYDGGKLDPPGNPTNSLIGMFMLWWGWLGFNCGSTFGISGGKWILAAKSAVTTITASMGGGVSGMLFSWIINKRKFVVTDLVNSVLTSLVSVTAGCAVIRPWEAILSGSLAAILSFIVNPIFKYFKVDDPVGAFAVHGIGGIWGMIVVGLFADIDPIEDVTRGRAGLFHGGGVYLLGVQILALVCIAAWSAMCSIILLSIIKKAVGLRMSSEDEILGADYTEHGLVKFDNGIDIKQNKSRRRSSFGFQVFHVN</sequence>
<feature type="transmembrane region" description="Helical" evidence="8">
    <location>
        <begin position="369"/>
        <end position="398"/>
    </location>
</feature>
<evidence type="ECO:0000256" key="8">
    <source>
        <dbReference type="RuleBase" id="RU362002"/>
    </source>
</evidence>
<evidence type="ECO:0000259" key="9">
    <source>
        <dbReference type="Pfam" id="PF00909"/>
    </source>
</evidence>
<dbReference type="GO" id="GO:0005886">
    <property type="term" value="C:plasma membrane"/>
    <property type="evidence" value="ECO:0007669"/>
    <property type="project" value="UniProtKB-SubCell"/>
</dbReference>
<feature type="transmembrane region" description="Helical" evidence="8">
    <location>
        <begin position="247"/>
        <end position="266"/>
    </location>
</feature>
<evidence type="ECO:0000256" key="2">
    <source>
        <dbReference type="ARBA" id="ARBA00005887"/>
    </source>
</evidence>
<dbReference type="GO" id="GO:0097272">
    <property type="term" value="P:ammonium homeostasis"/>
    <property type="evidence" value="ECO:0007669"/>
    <property type="project" value="TreeGrafter"/>
</dbReference>
<feature type="transmembrane region" description="Helical" evidence="8">
    <location>
        <begin position="278"/>
        <end position="296"/>
    </location>
</feature>
<feature type="transmembrane region" description="Helical" evidence="8">
    <location>
        <begin position="177"/>
        <end position="193"/>
    </location>
</feature>
<dbReference type="EMBL" id="CAJFCJ010000017">
    <property type="protein sequence ID" value="CAD5122520.1"/>
    <property type="molecule type" value="Genomic_DNA"/>
</dbReference>
<evidence type="ECO:0000256" key="4">
    <source>
        <dbReference type="ARBA" id="ARBA00022692"/>
    </source>
</evidence>
<protein>
    <recommendedName>
        <fullName evidence="8">Ammonium transporter</fullName>
    </recommendedName>
</protein>
<dbReference type="SUPFAM" id="SSF111352">
    <property type="entry name" value="Ammonium transporter"/>
    <property type="match status" value="1"/>
</dbReference>
<dbReference type="InterPro" id="IPR024041">
    <property type="entry name" value="NH4_transpt_AmtB-like_dom"/>
</dbReference>
<keyword evidence="7 8" id="KW-0924">Ammonia transport</keyword>
<keyword evidence="5 8" id="KW-1133">Transmembrane helix</keyword>
<dbReference type="OrthoDB" id="534912at2759"/>
<evidence type="ECO:0000256" key="6">
    <source>
        <dbReference type="ARBA" id="ARBA00023136"/>
    </source>
</evidence>
<dbReference type="Proteomes" id="UP000549394">
    <property type="component" value="Unassembled WGS sequence"/>
</dbReference>
<gene>
    <name evidence="10" type="ORF">DGYR_LOCUS10321</name>
</gene>
<feature type="transmembrane region" description="Helical" evidence="8">
    <location>
        <begin position="302"/>
        <end position="319"/>
    </location>
</feature>
<evidence type="ECO:0000256" key="7">
    <source>
        <dbReference type="ARBA" id="ARBA00023177"/>
    </source>
</evidence>
<dbReference type="PANTHER" id="PTHR11730:SF58">
    <property type="entry name" value="AMMONIUM TRANSPORTER"/>
    <property type="match status" value="1"/>
</dbReference>
<feature type="transmembrane region" description="Helical" evidence="8">
    <location>
        <begin position="63"/>
        <end position="85"/>
    </location>
</feature>
<evidence type="ECO:0000256" key="3">
    <source>
        <dbReference type="ARBA" id="ARBA00022448"/>
    </source>
</evidence>
<accession>A0A7I8W373</accession>
<dbReference type="Pfam" id="PF00909">
    <property type="entry name" value="Ammonium_transp"/>
    <property type="match status" value="1"/>
</dbReference>
<dbReference type="InterPro" id="IPR001905">
    <property type="entry name" value="Ammonium_transpt"/>
</dbReference>
<keyword evidence="6 8" id="KW-0472">Membrane</keyword>
<dbReference type="FunFam" id="1.10.3430.10:FF:000008">
    <property type="entry name" value="Ammonium transporter"/>
    <property type="match status" value="1"/>
</dbReference>
<feature type="transmembrane region" description="Helical" evidence="8">
    <location>
        <begin position="138"/>
        <end position="157"/>
    </location>
</feature>
<feature type="transmembrane region" description="Helical" evidence="8">
    <location>
        <begin position="22"/>
        <end position="42"/>
    </location>
</feature>
<keyword evidence="3 8" id="KW-0813">Transport</keyword>
<evidence type="ECO:0000313" key="10">
    <source>
        <dbReference type="EMBL" id="CAD5122520.1"/>
    </source>
</evidence>
<comment type="similarity">
    <text evidence="2 8">Belongs to the ammonia transporter channel (TC 1.A.11.2) family.</text>
</comment>
<organism evidence="10 11">
    <name type="scientific">Dimorphilus gyrociliatus</name>
    <dbReference type="NCBI Taxonomy" id="2664684"/>
    <lineage>
        <taxon>Eukaryota</taxon>
        <taxon>Metazoa</taxon>
        <taxon>Spiralia</taxon>
        <taxon>Lophotrochozoa</taxon>
        <taxon>Annelida</taxon>
        <taxon>Polychaeta</taxon>
        <taxon>Polychaeta incertae sedis</taxon>
        <taxon>Dinophilidae</taxon>
        <taxon>Dimorphilus</taxon>
    </lineage>
</organism>
<proteinExistence type="inferred from homology"/>
<evidence type="ECO:0000256" key="1">
    <source>
        <dbReference type="ARBA" id="ARBA00004141"/>
    </source>
</evidence>
<reference evidence="10 11" key="1">
    <citation type="submission" date="2020-08" db="EMBL/GenBank/DDBJ databases">
        <authorList>
            <person name="Hejnol A."/>
        </authorList>
    </citation>
    <scope>NUCLEOTIDE SEQUENCE [LARGE SCALE GENOMIC DNA]</scope>
</reference>
<feature type="transmembrane region" description="Helical" evidence="8">
    <location>
        <begin position="331"/>
        <end position="349"/>
    </location>
</feature>
<dbReference type="PANTHER" id="PTHR11730">
    <property type="entry name" value="AMMONIUM TRANSPORTER"/>
    <property type="match status" value="1"/>
</dbReference>
<dbReference type="AlphaFoldDB" id="A0A7I8W373"/>
<dbReference type="GO" id="GO:0008519">
    <property type="term" value="F:ammonium channel activity"/>
    <property type="evidence" value="ECO:0007669"/>
    <property type="project" value="InterPro"/>
</dbReference>
<feature type="transmembrane region" description="Helical" evidence="8">
    <location>
        <begin position="105"/>
        <end position="126"/>
    </location>
</feature>
<comment type="caution">
    <text evidence="10">The sequence shown here is derived from an EMBL/GenBank/DDBJ whole genome shotgun (WGS) entry which is preliminary data.</text>
</comment>
<evidence type="ECO:0000256" key="5">
    <source>
        <dbReference type="ARBA" id="ARBA00022989"/>
    </source>
</evidence>
<name>A0A7I8W373_9ANNE</name>
<feature type="domain" description="Ammonium transporter AmtB-like" evidence="9">
    <location>
        <begin position="24"/>
        <end position="423"/>
    </location>
</feature>
<keyword evidence="4 8" id="KW-0812">Transmembrane</keyword>
<keyword evidence="11" id="KW-1185">Reference proteome</keyword>
<feature type="transmembrane region" description="Helical" evidence="8">
    <location>
        <begin position="214"/>
        <end position="235"/>
    </location>
</feature>
<evidence type="ECO:0000313" key="11">
    <source>
        <dbReference type="Proteomes" id="UP000549394"/>
    </source>
</evidence>
<dbReference type="Gene3D" id="1.10.3430.10">
    <property type="entry name" value="Ammonium transporter AmtB like domains"/>
    <property type="match status" value="1"/>
</dbReference>